<keyword evidence="2" id="KW-0812">Transmembrane</keyword>
<dbReference type="AlphaFoldDB" id="R0GHR6"/>
<feature type="transmembrane region" description="Helical" evidence="2">
    <location>
        <begin position="47"/>
        <end position="73"/>
    </location>
</feature>
<feature type="compositionally biased region" description="Pro residues" evidence="1">
    <location>
        <begin position="220"/>
        <end position="229"/>
    </location>
</feature>
<gene>
    <name evidence="3" type="ORF">CARUB_v10020449mg</name>
</gene>
<evidence type="ECO:0000256" key="1">
    <source>
        <dbReference type="SAM" id="MobiDB-lite"/>
    </source>
</evidence>
<keyword evidence="2" id="KW-1133">Transmembrane helix</keyword>
<feature type="compositionally biased region" description="Gly residues" evidence="1">
    <location>
        <begin position="304"/>
        <end position="322"/>
    </location>
</feature>
<sequence>SLYSLYSLYSTLSHSLTLCFNTILVSKHSPISAMAKPHGRRRSSGRTNLASCAVATVFLLILLVVLLVVYFTVFKPKDPKISVNAVQLPSFAVSNNTANFTFSQYVAIRNPNRAVFSHYDSSIQLLYSGNQVGFMFIPAGKIDSGRIQYMAATFTVQSFPISPPSSSAISTVSAAVVPDSPVMPGPPDFTVTPRNPDAPFLPGNPETPDLPGNPETPDIPGNPGPPSFPRNPGSPQFPGNPGAPVLPRNPGSPEFPGNPPIIPGAPAFPRNPNPPVLPGNPGSGNPRNMGPPGFPGTGAPPGFPGTGAPPGGFGGGGTGPTLGDGYANPGFGYANRVGPTMEIESKMELAGRVKVLHVFTHHVVAKSDCRVTVSIADGSVLGFHC</sequence>
<proteinExistence type="predicted"/>
<dbReference type="OrthoDB" id="685087at2759"/>
<dbReference type="STRING" id="81985.R0GHR6"/>
<feature type="region of interest" description="Disordered" evidence="1">
    <location>
        <begin position="184"/>
        <end position="323"/>
    </location>
</feature>
<protein>
    <recommendedName>
        <fullName evidence="5">Late embryogenesis abundant protein LEA-2 subgroup domain-containing protein</fullName>
    </recommendedName>
</protein>
<evidence type="ECO:0000313" key="3">
    <source>
        <dbReference type="EMBL" id="EOA35281.1"/>
    </source>
</evidence>
<keyword evidence="4" id="KW-1185">Reference proteome</keyword>
<evidence type="ECO:0008006" key="5">
    <source>
        <dbReference type="Google" id="ProtNLM"/>
    </source>
</evidence>
<dbReference type="KEGG" id="crb:17895674"/>
<dbReference type="InterPro" id="IPR055301">
    <property type="entry name" value="Lea14-like_2"/>
</dbReference>
<feature type="non-terminal residue" evidence="3">
    <location>
        <position position="1"/>
    </location>
</feature>
<reference evidence="4" key="1">
    <citation type="journal article" date="2013" name="Nat. Genet.">
        <title>The Capsella rubella genome and the genomic consequences of rapid mating system evolution.</title>
        <authorList>
            <person name="Slotte T."/>
            <person name="Hazzouri K.M."/>
            <person name="Agren J.A."/>
            <person name="Koenig D."/>
            <person name="Maumus F."/>
            <person name="Guo Y.L."/>
            <person name="Steige K."/>
            <person name="Platts A.E."/>
            <person name="Escobar J.S."/>
            <person name="Newman L.K."/>
            <person name="Wang W."/>
            <person name="Mandakova T."/>
            <person name="Vello E."/>
            <person name="Smith L.M."/>
            <person name="Henz S.R."/>
            <person name="Steffen J."/>
            <person name="Takuno S."/>
            <person name="Brandvain Y."/>
            <person name="Coop G."/>
            <person name="Andolfatto P."/>
            <person name="Hu T.T."/>
            <person name="Blanchette M."/>
            <person name="Clark R.M."/>
            <person name="Quesneville H."/>
            <person name="Nordborg M."/>
            <person name="Gaut B.S."/>
            <person name="Lysak M.A."/>
            <person name="Jenkins J."/>
            <person name="Grimwood J."/>
            <person name="Chapman J."/>
            <person name="Prochnik S."/>
            <person name="Shu S."/>
            <person name="Rokhsar D."/>
            <person name="Schmutz J."/>
            <person name="Weigel D."/>
            <person name="Wright S.I."/>
        </authorList>
    </citation>
    <scope>NUCLEOTIDE SEQUENCE [LARGE SCALE GENOMIC DNA]</scope>
    <source>
        <strain evidence="4">cv. Monte Gargano</strain>
    </source>
</reference>
<organism evidence="3 4">
    <name type="scientific">Capsella rubella</name>
    <dbReference type="NCBI Taxonomy" id="81985"/>
    <lineage>
        <taxon>Eukaryota</taxon>
        <taxon>Viridiplantae</taxon>
        <taxon>Streptophyta</taxon>
        <taxon>Embryophyta</taxon>
        <taxon>Tracheophyta</taxon>
        <taxon>Spermatophyta</taxon>
        <taxon>Magnoliopsida</taxon>
        <taxon>eudicotyledons</taxon>
        <taxon>Gunneridae</taxon>
        <taxon>Pentapetalae</taxon>
        <taxon>rosids</taxon>
        <taxon>malvids</taxon>
        <taxon>Brassicales</taxon>
        <taxon>Brassicaceae</taxon>
        <taxon>Camelineae</taxon>
        <taxon>Capsella</taxon>
    </lineage>
</organism>
<dbReference type="Proteomes" id="UP000029121">
    <property type="component" value="Unassembled WGS sequence"/>
</dbReference>
<dbReference type="eggNOG" id="ENOG502QVVY">
    <property type="taxonomic scope" value="Eukaryota"/>
</dbReference>
<dbReference type="EMBL" id="KB870806">
    <property type="protein sequence ID" value="EOA35281.1"/>
    <property type="molecule type" value="Genomic_DNA"/>
</dbReference>
<accession>R0GHR6</accession>
<name>R0GHR6_9BRAS</name>
<feature type="compositionally biased region" description="Pro residues" evidence="1">
    <location>
        <begin position="269"/>
        <end position="278"/>
    </location>
</feature>
<keyword evidence="2" id="KW-0472">Membrane</keyword>
<evidence type="ECO:0000313" key="4">
    <source>
        <dbReference type="Proteomes" id="UP000029121"/>
    </source>
</evidence>
<dbReference type="PANTHER" id="PTHR31852">
    <property type="entry name" value="LATE EMBRYOGENESIS ABUNDANT (LEA) HYDROXYPROLINE-RICH GLYCOPROTEIN FAMILY"/>
    <property type="match status" value="1"/>
</dbReference>
<evidence type="ECO:0000256" key="2">
    <source>
        <dbReference type="SAM" id="Phobius"/>
    </source>
</evidence>